<keyword evidence="11" id="KW-1185">Reference proteome</keyword>
<comment type="subunit">
    <text evidence="7">The complex comprises the extracytoplasmic solute receptor protein and the two transmembrane proteins.</text>
</comment>
<dbReference type="PANTHER" id="PTHR33362:SF5">
    <property type="entry name" value="C4-DICARBOXYLATE TRAP TRANSPORTER LARGE PERMEASE PROTEIN DCTM"/>
    <property type="match status" value="1"/>
</dbReference>
<evidence type="ECO:0000256" key="1">
    <source>
        <dbReference type="ARBA" id="ARBA00004429"/>
    </source>
</evidence>
<name>A0A432V3E0_9HYPH</name>
<dbReference type="Proteomes" id="UP000281647">
    <property type="component" value="Unassembled WGS sequence"/>
</dbReference>
<keyword evidence="2" id="KW-1003">Cell membrane</keyword>
<dbReference type="GO" id="GO:0005886">
    <property type="term" value="C:plasma membrane"/>
    <property type="evidence" value="ECO:0007669"/>
    <property type="project" value="UniProtKB-SubCell"/>
</dbReference>
<feature type="transmembrane region" description="Helical" evidence="7">
    <location>
        <begin position="151"/>
        <end position="175"/>
    </location>
</feature>
<feature type="transmembrane region" description="Helical" evidence="7">
    <location>
        <begin position="329"/>
        <end position="351"/>
    </location>
</feature>
<evidence type="ECO:0000256" key="8">
    <source>
        <dbReference type="SAM" id="MobiDB-lite"/>
    </source>
</evidence>
<sequence length="483" mass="50949">MDTAGDDLGRDGSRPRHPAVPGRRGAAPARRPWRDAPTRSSRLYGGTLKMDPVTLSLAVSLGLLVLLLGAGVHIGAALALVGIVGSYVFLGSWTAGLNLLLLHAVDISSSYTMMVIPLFILMGGIASASGITKDLFNLFYRSFGRLPGGVAVATVGTCAGMAAITGSSVATSAAMSRIALPELRRFGYDERMSTGAIATGGTLSIMIPPSITLVLYAIFAQQSVGKMLIAGVIPGLLLALGYILLIVIRCRINPRLGPPGPRFSFKERVELLPGVLPFLLVIAAVIAGILFGVWTPVESAAVAVLLVTAISALQGRLRFRQFVDACCEAVNMSASVFIVVIGSMVFSGFLALNGFSDMIAESILAMNLSPFALLLLLIAIYIVLGMFMEVSSLLALTIPLVMPIVLTVGWNPIWFGVVVVSLMEVAAVTPPVGLNLYAVKASVPSISLKTIYVGSVQFWLINILLILLLFAFPNIALILPNMQ</sequence>
<dbReference type="AlphaFoldDB" id="A0A432V3E0"/>
<evidence type="ECO:0000256" key="4">
    <source>
        <dbReference type="ARBA" id="ARBA00022692"/>
    </source>
</evidence>
<reference evidence="10 11" key="1">
    <citation type="submission" date="2018-11" db="EMBL/GenBank/DDBJ databases">
        <title>Pseudaminobacter arsenicus sp. nov., an arsenic-resistant bacterium isolated from arsenic-rich aquifers.</title>
        <authorList>
            <person name="Mu Y."/>
        </authorList>
    </citation>
    <scope>NUCLEOTIDE SEQUENCE [LARGE SCALE GENOMIC DNA]</scope>
    <source>
        <strain evidence="10 11">CB3</strain>
    </source>
</reference>
<evidence type="ECO:0000256" key="5">
    <source>
        <dbReference type="ARBA" id="ARBA00022989"/>
    </source>
</evidence>
<evidence type="ECO:0000256" key="6">
    <source>
        <dbReference type="ARBA" id="ARBA00023136"/>
    </source>
</evidence>
<feature type="domain" description="TRAP C4-dicarboxylate transport system permease DctM subunit" evidence="9">
    <location>
        <begin position="61"/>
        <end position="475"/>
    </location>
</feature>
<feature type="transmembrane region" description="Helical" evidence="7">
    <location>
        <begin position="225"/>
        <end position="248"/>
    </location>
</feature>
<keyword evidence="6 7" id="KW-0472">Membrane</keyword>
<comment type="caution">
    <text evidence="10">The sequence shown here is derived from an EMBL/GenBank/DDBJ whole genome shotgun (WGS) entry which is preliminary data.</text>
</comment>
<feature type="region of interest" description="Disordered" evidence="8">
    <location>
        <begin position="1"/>
        <end position="38"/>
    </location>
</feature>
<feature type="transmembrane region" description="Helical" evidence="7">
    <location>
        <begin position="458"/>
        <end position="479"/>
    </location>
</feature>
<feature type="transmembrane region" description="Helical" evidence="7">
    <location>
        <begin position="196"/>
        <end position="219"/>
    </location>
</feature>
<evidence type="ECO:0000313" key="10">
    <source>
        <dbReference type="EMBL" id="RUM96610.1"/>
    </source>
</evidence>
<keyword evidence="3 7" id="KW-0997">Cell inner membrane</keyword>
<comment type="subcellular location">
    <subcellularLocation>
        <location evidence="1 7">Cell inner membrane</location>
        <topology evidence="1 7">Multi-pass membrane protein</topology>
    </subcellularLocation>
</comment>
<organism evidence="10 11">
    <name type="scientific">Borborobacter arsenicus</name>
    <dbReference type="NCBI Taxonomy" id="1851146"/>
    <lineage>
        <taxon>Bacteria</taxon>
        <taxon>Pseudomonadati</taxon>
        <taxon>Pseudomonadota</taxon>
        <taxon>Alphaproteobacteria</taxon>
        <taxon>Hyphomicrobiales</taxon>
        <taxon>Phyllobacteriaceae</taxon>
        <taxon>Borborobacter</taxon>
    </lineage>
</organism>
<evidence type="ECO:0000313" key="11">
    <source>
        <dbReference type="Proteomes" id="UP000281647"/>
    </source>
</evidence>
<comment type="similarity">
    <text evidence="7">Belongs to the TRAP transporter large permease family.</text>
</comment>
<gene>
    <name evidence="10" type="ORF">EET67_16610</name>
</gene>
<keyword evidence="5 7" id="KW-1133">Transmembrane helix</keyword>
<feature type="transmembrane region" description="Helical" evidence="7">
    <location>
        <begin position="269"/>
        <end position="294"/>
    </location>
</feature>
<comment type="function">
    <text evidence="7">Part of the tripartite ATP-independent periplasmic (TRAP) transport system.</text>
</comment>
<keyword evidence="4 7" id="KW-0812">Transmembrane</keyword>
<feature type="compositionally biased region" description="Low complexity" evidence="8">
    <location>
        <begin position="19"/>
        <end position="30"/>
    </location>
</feature>
<dbReference type="OrthoDB" id="9790209at2"/>
<feature type="transmembrane region" description="Helical" evidence="7">
    <location>
        <begin position="52"/>
        <end position="72"/>
    </location>
</feature>
<feature type="transmembrane region" description="Helical" evidence="7">
    <location>
        <begin position="300"/>
        <end position="317"/>
    </location>
</feature>
<proteinExistence type="inferred from homology"/>
<keyword evidence="7" id="KW-0813">Transport</keyword>
<feature type="transmembrane region" description="Helical" evidence="7">
    <location>
        <begin position="371"/>
        <end position="401"/>
    </location>
</feature>
<evidence type="ECO:0000256" key="7">
    <source>
        <dbReference type="RuleBase" id="RU369079"/>
    </source>
</evidence>
<feature type="transmembrane region" description="Helical" evidence="7">
    <location>
        <begin position="113"/>
        <end position="131"/>
    </location>
</feature>
<protein>
    <recommendedName>
        <fullName evidence="7">TRAP transporter large permease protein</fullName>
    </recommendedName>
</protein>
<dbReference type="GO" id="GO:0022857">
    <property type="term" value="F:transmembrane transporter activity"/>
    <property type="evidence" value="ECO:0007669"/>
    <property type="project" value="UniProtKB-UniRule"/>
</dbReference>
<evidence type="ECO:0000259" key="9">
    <source>
        <dbReference type="Pfam" id="PF06808"/>
    </source>
</evidence>
<dbReference type="Pfam" id="PF06808">
    <property type="entry name" value="DctM"/>
    <property type="match status" value="1"/>
</dbReference>
<feature type="transmembrane region" description="Helical" evidence="7">
    <location>
        <begin position="413"/>
        <end position="438"/>
    </location>
</feature>
<dbReference type="PANTHER" id="PTHR33362">
    <property type="entry name" value="SIALIC ACID TRAP TRANSPORTER PERMEASE PROTEIN SIAT-RELATED"/>
    <property type="match status" value="1"/>
</dbReference>
<feature type="transmembrane region" description="Helical" evidence="7">
    <location>
        <begin position="78"/>
        <end position="101"/>
    </location>
</feature>
<dbReference type="InterPro" id="IPR010656">
    <property type="entry name" value="DctM"/>
</dbReference>
<evidence type="ECO:0000256" key="3">
    <source>
        <dbReference type="ARBA" id="ARBA00022519"/>
    </source>
</evidence>
<dbReference type="NCBIfam" id="TIGR00786">
    <property type="entry name" value="dctM"/>
    <property type="match status" value="1"/>
</dbReference>
<accession>A0A432V3E0</accession>
<dbReference type="EMBL" id="RKST01000017">
    <property type="protein sequence ID" value="RUM96610.1"/>
    <property type="molecule type" value="Genomic_DNA"/>
</dbReference>
<dbReference type="InterPro" id="IPR004681">
    <property type="entry name" value="TRAP_DctM"/>
</dbReference>
<evidence type="ECO:0000256" key="2">
    <source>
        <dbReference type="ARBA" id="ARBA00022475"/>
    </source>
</evidence>